<dbReference type="AlphaFoldDB" id="A0A5J4G1C8"/>
<dbReference type="OrthoDB" id="289296at2"/>
<accession>A0A5J4G1C8</accession>
<gene>
    <name evidence="1" type="ORF">ULMS_19270</name>
</gene>
<protein>
    <submittedName>
        <fullName evidence="1">TIGR03643 family protein</fullName>
    </submittedName>
</protein>
<organism evidence="1 2">
    <name type="scientific">Patiriisocius marinistellae</name>
    <dbReference type="NCBI Taxonomy" id="2494560"/>
    <lineage>
        <taxon>Bacteria</taxon>
        <taxon>Pseudomonadati</taxon>
        <taxon>Bacteroidota</taxon>
        <taxon>Flavobacteriia</taxon>
        <taxon>Flavobacteriales</taxon>
        <taxon>Flavobacteriaceae</taxon>
        <taxon>Patiriisocius</taxon>
    </lineage>
</organism>
<evidence type="ECO:0000313" key="2">
    <source>
        <dbReference type="Proteomes" id="UP000326994"/>
    </source>
</evidence>
<dbReference type="EMBL" id="BKCF01000003">
    <property type="protein sequence ID" value="GEQ86419.1"/>
    <property type="molecule type" value="Genomic_DNA"/>
</dbReference>
<dbReference type="Proteomes" id="UP000326994">
    <property type="component" value="Unassembled WGS sequence"/>
</dbReference>
<dbReference type="NCBIfam" id="TIGR03643">
    <property type="entry name" value="TIGR03643 family protein"/>
    <property type="match status" value="1"/>
</dbReference>
<name>A0A5J4G1C8_9FLAO</name>
<proteinExistence type="predicted"/>
<reference evidence="1 2" key="1">
    <citation type="submission" date="2019-08" db="EMBL/GenBank/DDBJ databases">
        <title>Ulvibacter marinistellae sp. nov., isolated from a starfish, Patiria pectinifera.</title>
        <authorList>
            <person name="Kawano K."/>
            <person name="Ushijima N."/>
            <person name="Kihara M."/>
            <person name="Itoh H."/>
        </authorList>
    </citation>
    <scope>NUCLEOTIDE SEQUENCE [LARGE SCALE GENOMIC DNA]</scope>
    <source>
        <strain evidence="1 2">KK4</strain>
    </source>
</reference>
<dbReference type="Pfam" id="PF10985">
    <property type="entry name" value="DUF2805"/>
    <property type="match status" value="1"/>
</dbReference>
<evidence type="ECO:0000313" key="1">
    <source>
        <dbReference type="EMBL" id="GEQ86419.1"/>
    </source>
</evidence>
<keyword evidence="2" id="KW-1185">Reference proteome</keyword>
<sequence>MEPLTERRDATYDFNESELDRIIEMAWEDRTPFSAIEFQFGLPEGEVIKVMRKTLKRSSFNRWRKRVNSGVSIKHEAKRPNGIITFKSTRQKQITGNKISKR</sequence>
<comment type="caution">
    <text evidence="1">The sequence shown here is derived from an EMBL/GenBank/DDBJ whole genome shotgun (WGS) entry which is preliminary data.</text>
</comment>
<dbReference type="InterPro" id="IPR019882">
    <property type="entry name" value="CHP03643"/>
</dbReference>
<dbReference type="RefSeq" id="WP_151894343.1">
    <property type="nucleotide sequence ID" value="NZ_BKCF01000003.1"/>
</dbReference>